<gene>
    <name evidence="2" type="ORF">TSPGSL018_19172</name>
</gene>
<evidence type="ECO:0000313" key="2">
    <source>
        <dbReference type="EMBL" id="JAC76826.1"/>
    </source>
</evidence>
<protein>
    <submittedName>
        <fullName evidence="2">Uncharacterized protein</fullName>
    </submittedName>
</protein>
<dbReference type="PROSITE" id="PS51257">
    <property type="entry name" value="PROKAR_LIPOPROTEIN"/>
    <property type="match status" value="1"/>
</dbReference>
<feature type="region of interest" description="Disordered" evidence="1">
    <location>
        <begin position="81"/>
        <end position="112"/>
    </location>
</feature>
<accession>A0A061S1Z7</accession>
<proteinExistence type="predicted"/>
<feature type="compositionally biased region" description="Basic and acidic residues" evidence="1">
    <location>
        <begin position="97"/>
        <end position="112"/>
    </location>
</feature>
<dbReference type="EMBL" id="GBEZ01008731">
    <property type="protein sequence ID" value="JAC76826.1"/>
    <property type="molecule type" value="Transcribed_RNA"/>
</dbReference>
<evidence type="ECO:0000256" key="1">
    <source>
        <dbReference type="SAM" id="MobiDB-lite"/>
    </source>
</evidence>
<dbReference type="AlphaFoldDB" id="A0A061S1Z7"/>
<sequence>MSSSRRKAQPPSGTTCSCNCAFCQQQYLRSVGYDGASSPGTWEGQLAALSATLQERDAEITKLRKRVSSMASAQEEAESLRRKVASLSERNQQCEQMARRVMSEAEERERER</sequence>
<organism evidence="2">
    <name type="scientific">Tetraselmis sp. GSL018</name>
    <dbReference type="NCBI Taxonomy" id="582737"/>
    <lineage>
        <taxon>Eukaryota</taxon>
        <taxon>Viridiplantae</taxon>
        <taxon>Chlorophyta</taxon>
        <taxon>core chlorophytes</taxon>
        <taxon>Chlorodendrophyceae</taxon>
        <taxon>Chlorodendrales</taxon>
        <taxon>Chlorodendraceae</taxon>
        <taxon>Tetraselmis</taxon>
    </lineage>
</organism>
<reference evidence="2" key="1">
    <citation type="submission" date="2014-05" db="EMBL/GenBank/DDBJ databases">
        <title>The transcriptome of the halophilic microalga Tetraselmis sp. GSL018 isolated from the Great Salt Lake, Utah.</title>
        <authorList>
            <person name="Jinkerson R.E."/>
            <person name="D'Adamo S."/>
            <person name="Posewitz M.C."/>
        </authorList>
    </citation>
    <scope>NUCLEOTIDE SEQUENCE</scope>
    <source>
        <strain evidence="2">GSL018</strain>
    </source>
</reference>
<name>A0A061S1Z7_9CHLO</name>
<feature type="non-terminal residue" evidence="2">
    <location>
        <position position="112"/>
    </location>
</feature>